<evidence type="ECO:0000256" key="12">
    <source>
        <dbReference type="ARBA" id="ARBA00023242"/>
    </source>
</evidence>
<feature type="region of interest" description="Disordered" evidence="18">
    <location>
        <begin position="1"/>
        <end position="97"/>
    </location>
</feature>
<evidence type="ECO:0000256" key="8">
    <source>
        <dbReference type="ARBA" id="ARBA00023010"/>
    </source>
</evidence>
<evidence type="ECO:0000256" key="17">
    <source>
        <dbReference type="SAM" id="Coils"/>
    </source>
</evidence>
<dbReference type="VEuPathDB" id="FungiDB:YALI1_B02874g"/>
<dbReference type="GO" id="GO:0031369">
    <property type="term" value="F:translation initiation factor binding"/>
    <property type="evidence" value="ECO:0007669"/>
    <property type="project" value="TreeGrafter"/>
</dbReference>
<keyword evidence="10" id="KW-0906">Nuclear pore complex</keyword>
<dbReference type="GO" id="GO:0016973">
    <property type="term" value="P:poly(A)+ mRNA export from nucleus"/>
    <property type="evidence" value="ECO:0007669"/>
    <property type="project" value="InterPro"/>
</dbReference>
<keyword evidence="6" id="KW-0509">mRNA transport</keyword>
<dbReference type="KEGG" id="yli:2907152"/>
<evidence type="ECO:0000256" key="9">
    <source>
        <dbReference type="ARBA" id="ARBA00023054"/>
    </source>
</evidence>
<comment type="similarity">
    <text evidence="4">Belongs to the GLE1 family.</text>
</comment>
<keyword evidence="12" id="KW-0539">Nucleus</keyword>
<dbReference type="InterPro" id="IPR038506">
    <property type="entry name" value="GLE1-like_sf"/>
</dbReference>
<evidence type="ECO:0000256" key="16">
    <source>
        <dbReference type="ARBA" id="ARBA00075681"/>
    </source>
</evidence>
<dbReference type="GO" id="GO:0044614">
    <property type="term" value="C:nuclear pore cytoplasmic filaments"/>
    <property type="evidence" value="ECO:0007669"/>
    <property type="project" value="TreeGrafter"/>
</dbReference>
<keyword evidence="5" id="KW-0813">Transport</keyword>
<evidence type="ECO:0000256" key="5">
    <source>
        <dbReference type="ARBA" id="ARBA00022448"/>
    </source>
</evidence>
<feature type="compositionally biased region" description="Basic and acidic residues" evidence="18">
    <location>
        <begin position="83"/>
        <end position="97"/>
    </location>
</feature>
<dbReference type="VEuPathDB" id="FungiDB:YALI0_B01870g"/>
<evidence type="ECO:0000313" key="19">
    <source>
        <dbReference type="EMBL" id="AOW01096.1"/>
    </source>
</evidence>
<name>A0A1D8N640_YARLL</name>
<accession>A0A1D8N640</accession>
<evidence type="ECO:0000256" key="14">
    <source>
        <dbReference type="ARBA" id="ARBA00029983"/>
    </source>
</evidence>
<feature type="compositionally biased region" description="Polar residues" evidence="18">
    <location>
        <begin position="54"/>
        <end position="72"/>
    </location>
</feature>
<dbReference type="GO" id="GO:0005737">
    <property type="term" value="C:cytoplasm"/>
    <property type="evidence" value="ECO:0007669"/>
    <property type="project" value="UniProtKB-ARBA"/>
</dbReference>
<dbReference type="eggNOG" id="KOG2412">
    <property type="taxonomic scope" value="Eukaryota"/>
</dbReference>
<feature type="compositionally biased region" description="Acidic residues" evidence="18">
    <location>
        <begin position="19"/>
        <end position="31"/>
    </location>
</feature>
<evidence type="ECO:0000256" key="4">
    <source>
        <dbReference type="ARBA" id="ARBA00011056"/>
    </source>
</evidence>
<evidence type="ECO:0000256" key="11">
    <source>
        <dbReference type="ARBA" id="ARBA00023136"/>
    </source>
</evidence>
<gene>
    <name evidence="19" type="ORF">YALI1_B02874g</name>
</gene>
<evidence type="ECO:0000313" key="20">
    <source>
        <dbReference type="Proteomes" id="UP000182444"/>
    </source>
</evidence>
<organism evidence="19 20">
    <name type="scientific">Yarrowia lipolytica</name>
    <name type="common">Candida lipolytica</name>
    <dbReference type="NCBI Taxonomy" id="4952"/>
    <lineage>
        <taxon>Eukaryota</taxon>
        <taxon>Fungi</taxon>
        <taxon>Dikarya</taxon>
        <taxon>Ascomycota</taxon>
        <taxon>Saccharomycotina</taxon>
        <taxon>Dipodascomycetes</taxon>
        <taxon>Dipodascales</taxon>
        <taxon>Dipodascales incertae sedis</taxon>
        <taxon>Yarrowia</taxon>
    </lineage>
</organism>
<protein>
    <recommendedName>
        <fullName evidence="13">mRNA export factor GLE1</fullName>
    </recommendedName>
    <alternativeName>
        <fullName evidence="15">Nuclear pore protein GLE1</fullName>
    </alternativeName>
    <alternativeName>
        <fullName evidence="14">Nucleoporin GLE1</fullName>
    </alternativeName>
    <alternativeName>
        <fullName evidence="16">RNA export factor GLE1</fullName>
    </alternativeName>
</protein>
<keyword evidence="8" id="KW-0811">Translocation</keyword>
<dbReference type="GO" id="GO:0015031">
    <property type="term" value="P:protein transport"/>
    <property type="evidence" value="ECO:0007669"/>
    <property type="project" value="UniProtKB-KW"/>
</dbReference>
<dbReference type="GeneID" id="2907152"/>
<dbReference type="GO" id="GO:0005543">
    <property type="term" value="F:phospholipid binding"/>
    <property type="evidence" value="ECO:0007669"/>
    <property type="project" value="TreeGrafter"/>
</dbReference>
<dbReference type="GO" id="GO:0031965">
    <property type="term" value="C:nuclear membrane"/>
    <property type="evidence" value="ECO:0007669"/>
    <property type="project" value="UniProtKB-SubCell"/>
</dbReference>
<dbReference type="AlphaFoldDB" id="A0A1D8N640"/>
<dbReference type="PANTHER" id="PTHR12960">
    <property type="entry name" value="GLE-1-RELATED"/>
    <property type="match status" value="1"/>
</dbReference>
<proteinExistence type="inferred from homology"/>
<evidence type="ECO:0000256" key="3">
    <source>
        <dbReference type="ARBA" id="ARBA00004620"/>
    </source>
</evidence>
<evidence type="ECO:0000256" key="10">
    <source>
        <dbReference type="ARBA" id="ARBA00023132"/>
    </source>
</evidence>
<dbReference type="RefSeq" id="XP_500403.3">
    <property type="nucleotide sequence ID" value="XM_500403.3"/>
</dbReference>
<evidence type="ECO:0000256" key="1">
    <source>
        <dbReference type="ARBA" id="ARBA00004335"/>
    </source>
</evidence>
<comment type="subcellular location">
    <subcellularLocation>
        <location evidence="1">Nucleus membrane</location>
        <topology evidence="1">Peripheral membrane protein</topology>
        <orientation evidence="1">Cytoplasmic side</orientation>
    </subcellularLocation>
    <subcellularLocation>
        <location evidence="3">Nucleus membrane</location>
        <topology evidence="3">Peripheral membrane protein</topology>
        <orientation evidence="3">Nucleoplasmic side</orientation>
    </subcellularLocation>
    <subcellularLocation>
        <location evidence="2">Nucleus</location>
        <location evidence="2">Nuclear pore complex</location>
    </subcellularLocation>
</comment>
<evidence type="ECO:0000256" key="18">
    <source>
        <dbReference type="SAM" id="MobiDB-lite"/>
    </source>
</evidence>
<evidence type="ECO:0000256" key="6">
    <source>
        <dbReference type="ARBA" id="ARBA00022816"/>
    </source>
</evidence>
<keyword evidence="9 17" id="KW-0175">Coiled coil</keyword>
<dbReference type="Gene3D" id="1.25.40.510">
    <property type="entry name" value="GLE1-like"/>
    <property type="match status" value="1"/>
</dbReference>
<evidence type="ECO:0000256" key="2">
    <source>
        <dbReference type="ARBA" id="ARBA00004567"/>
    </source>
</evidence>
<dbReference type="FunFam" id="1.25.40.510:FF:000003">
    <property type="entry name" value="Nucleoporin GLE1"/>
    <property type="match status" value="1"/>
</dbReference>
<dbReference type="EMBL" id="CP017554">
    <property type="protein sequence ID" value="AOW01096.1"/>
    <property type="molecule type" value="Genomic_DNA"/>
</dbReference>
<dbReference type="PANTHER" id="PTHR12960:SF0">
    <property type="entry name" value="MRNA EXPORT FACTOR GLE1"/>
    <property type="match status" value="1"/>
</dbReference>
<dbReference type="Proteomes" id="UP000182444">
    <property type="component" value="Chromosome 1B"/>
</dbReference>
<sequence>MKFSPLRPAVLTRIPNFEDGYDPLWDDEELSQEISQYEMSLEEEGTPSKPPRKTPSQSRFATEYSASNSPTRPTKPAVSSPLKQEHRDETQDVKEDSYRSIHDLSCAEWEGTLNRVSLILDQCHLSPVGNFKRGHRRGSSVNSVSLGSPVDPAAAIDWGAPLAQVEKELQHVEDVWASEELKRHNDVARRESVFMSRMGDDRLKQSDELAKKREKRNSVIVGGLVDQWEAERREEERQRLEAERKERERIERERVEAERKEKERLAKEKEEAERLEQERLAKEKAEKEAAEKKRIEAERLAKEKAEKEEKERLEAEEQARKDKLGQFTNWRAVDKEFLQWKAKIEQIKKDIKEPVANNAEVKKLCNKCKRQINPKFGQLTPSVTHTKQISEDFVQIFNEAKQHSELVYLWLLNFFAKSIVRQAENETIVAPQSALPLGMLAAKIMSVFPELTDLMVARFVKKCPFVIGFTCDIDTEQGRERMAWRKPGGKWEDETVYSERMGGIASVYVAITQIRFTAPAENPRPISYSWTMIARLLNTETEKLTNTHFTVAASWWEVIAVRFLATYGIQGRKMLHAAWDPWTASCGDKRFPAGARLRLMGEEWQKTGNVKGLTPMSKN</sequence>
<evidence type="ECO:0000256" key="13">
    <source>
        <dbReference type="ARBA" id="ARBA00026227"/>
    </source>
</evidence>
<keyword evidence="7" id="KW-0653">Protein transport</keyword>
<evidence type="ECO:0000256" key="7">
    <source>
        <dbReference type="ARBA" id="ARBA00022927"/>
    </source>
</evidence>
<dbReference type="GO" id="GO:0000822">
    <property type="term" value="F:inositol hexakisphosphate binding"/>
    <property type="evidence" value="ECO:0007669"/>
    <property type="project" value="TreeGrafter"/>
</dbReference>
<feature type="coiled-coil region" evidence="17">
    <location>
        <begin position="225"/>
        <end position="323"/>
    </location>
</feature>
<dbReference type="Pfam" id="PF07817">
    <property type="entry name" value="GLE1"/>
    <property type="match status" value="1"/>
</dbReference>
<reference evidence="19 20" key="1">
    <citation type="journal article" date="2016" name="PLoS ONE">
        <title>Sequence Assembly of Yarrowia lipolytica Strain W29/CLIB89 Shows Transposable Element Diversity.</title>
        <authorList>
            <person name="Magnan C."/>
            <person name="Yu J."/>
            <person name="Chang I."/>
            <person name="Jahn E."/>
            <person name="Kanomata Y."/>
            <person name="Wu J."/>
            <person name="Zeller M."/>
            <person name="Oakes M."/>
            <person name="Baldi P."/>
            <person name="Sandmeyer S."/>
        </authorList>
    </citation>
    <scope>NUCLEOTIDE SEQUENCE [LARGE SCALE GENOMIC DNA]</scope>
    <source>
        <strain evidence="20">CLIB89(W29)</strain>
    </source>
</reference>
<keyword evidence="11" id="KW-0472">Membrane</keyword>
<evidence type="ECO:0000256" key="15">
    <source>
        <dbReference type="ARBA" id="ARBA00075092"/>
    </source>
</evidence>
<dbReference type="InterPro" id="IPR012476">
    <property type="entry name" value="GLE1"/>
</dbReference>